<reference evidence="2 3" key="1">
    <citation type="journal article" date="2019" name="Int. J. Syst. Evol. Microbiol.">
        <title>The Global Catalogue of Microorganisms (GCM) 10K type strain sequencing project: providing services to taxonomists for standard genome sequencing and annotation.</title>
        <authorList>
            <consortium name="The Broad Institute Genomics Platform"/>
            <consortium name="The Broad Institute Genome Sequencing Center for Infectious Disease"/>
            <person name="Wu L."/>
            <person name="Ma J."/>
        </authorList>
    </citation>
    <scope>NUCLEOTIDE SEQUENCE [LARGE SCALE GENOMIC DNA]</scope>
    <source>
        <strain evidence="2 3">JCM 4805</strain>
    </source>
</reference>
<accession>A0ABN1B3F2</accession>
<evidence type="ECO:0000256" key="1">
    <source>
        <dbReference type="SAM" id="Phobius"/>
    </source>
</evidence>
<feature type="transmembrane region" description="Helical" evidence="1">
    <location>
        <begin position="259"/>
        <end position="281"/>
    </location>
</feature>
<keyword evidence="3" id="KW-1185">Reference proteome</keyword>
<dbReference type="Proteomes" id="UP001500909">
    <property type="component" value="Unassembled WGS sequence"/>
</dbReference>
<gene>
    <name evidence="2" type="ORF">GCM10010361_62820</name>
</gene>
<evidence type="ECO:0000313" key="3">
    <source>
        <dbReference type="Proteomes" id="UP001500909"/>
    </source>
</evidence>
<dbReference type="RefSeq" id="WP_346098716.1">
    <property type="nucleotide sequence ID" value="NZ_BAAABY010000045.1"/>
</dbReference>
<protein>
    <recommendedName>
        <fullName evidence="4">DUF418 domain-containing protein</fullName>
    </recommendedName>
</protein>
<evidence type="ECO:0008006" key="4">
    <source>
        <dbReference type="Google" id="ProtNLM"/>
    </source>
</evidence>
<feature type="transmembrane region" description="Helical" evidence="1">
    <location>
        <begin position="27"/>
        <end position="47"/>
    </location>
</feature>
<comment type="caution">
    <text evidence="2">The sequence shown here is derived from an EMBL/GenBank/DDBJ whole genome shotgun (WGS) entry which is preliminary data.</text>
</comment>
<keyword evidence="1" id="KW-1133">Transmembrane helix</keyword>
<organism evidence="2 3">
    <name type="scientific">Streptomyces olivaceiscleroticus</name>
    <dbReference type="NCBI Taxonomy" id="68245"/>
    <lineage>
        <taxon>Bacteria</taxon>
        <taxon>Bacillati</taxon>
        <taxon>Actinomycetota</taxon>
        <taxon>Actinomycetes</taxon>
        <taxon>Kitasatosporales</taxon>
        <taxon>Streptomycetaceae</taxon>
        <taxon>Streptomyces</taxon>
    </lineage>
</organism>
<feature type="transmembrane region" description="Helical" evidence="1">
    <location>
        <begin position="182"/>
        <end position="203"/>
    </location>
</feature>
<feature type="transmembrane region" description="Helical" evidence="1">
    <location>
        <begin position="301"/>
        <end position="320"/>
    </location>
</feature>
<keyword evidence="1" id="KW-0812">Transmembrane</keyword>
<dbReference type="EMBL" id="BAAABY010000045">
    <property type="protein sequence ID" value="GAA0489055.1"/>
    <property type="molecule type" value="Genomic_DNA"/>
</dbReference>
<evidence type="ECO:0000313" key="2">
    <source>
        <dbReference type="EMBL" id="GAA0489055.1"/>
    </source>
</evidence>
<keyword evidence="1" id="KW-0472">Membrane</keyword>
<proteinExistence type="predicted"/>
<feature type="transmembrane region" description="Helical" evidence="1">
    <location>
        <begin position="139"/>
        <end position="161"/>
    </location>
</feature>
<sequence>MAMRDGGLLDVRPGADSGRAAPEHSGAYLAAGLALALYAGALLAWVVTGAVDARVSPLDFAEGLFNPLAGPVGVLEPQEWALAVALAAVAGAALAQRTVARPAAVLLACLVLARSLREGVGLLHPGYRSAYRFETMGGWTLATHVLGLLTGIVVLCVLLPARPEARQGRDAGSWWQGRVSRICGVLFLLAGLFETAWMVRLLTAGAEGTGSYLAGAVDAAVSPSVDAPVAGVAFSALASLATWLIVGRLALSGRRDVRGALLVFAAVQLYLVVRTVVGYTVTGAFGAGTRTVEGTLDLACTAYLLAAMTSVLVLTTGRAFSPRRGSTHSWARTRPE</sequence>
<feature type="transmembrane region" description="Helical" evidence="1">
    <location>
        <begin position="227"/>
        <end position="247"/>
    </location>
</feature>
<name>A0ABN1B3F2_9ACTN</name>